<reference evidence="1 2" key="1">
    <citation type="journal article" date="2018" name="Nat. Ecol. Evol.">
        <title>Pezizomycetes genomes reveal the molecular basis of ectomycorrhizal truffle lifestyle.</title>
        <authorList>
            <person name="Murat C."/>
            <person name="Payen T."/>
            <person name="Noel B."/>
            <person name="Kuo A."/>
            <person name="Morin E."/>
            <person name="Chen J."/>
            <person name="Kohler A."/>
            <person name="Krizsan K."/>
            <person name="Balestrini R."/>
            <person name="Da Silva C."/>
            <person name="Montanini B."/>
            <person name="Hainaut M."/>
            <person name="Levati E."/>
            <person name="Barry K.W."/>
            <person name="Belfiori B."/>
            <person name="Cichocki N."/>
            <person name="Clum A."/>
            <person name="Dockter R.B."/>
            <person name="Fauchery L."/>
            <person name="Guy J."/>
            <person name="Iotti M."/>
            <person name="Le Tacon F."/>
            <person name="Lindquist E.A."/>
            <person name="Lipzen A."/>
            <person name="Malagnac F."/>
            <person name="Mello A."/>
            <person name="Molinier V."/>
            <person name="Miyauchi S."/>
            <person name="Poulain J."/>
            <person name="Riccioni C."/>
            <person name="Rubini A."/>
            <person name="Sitrit Y."/>
            <person name="Splivallo R."/>
            <person name="Traeger S."/>
            <person name="Wang M."/>
            <person name="Zifcakova L."/>
            <person name="Wipf D."/>
            <person name="Zambonelli A."/>
            <person name="Paolocci F."/>
            <person name="Nowrousian M."/>
            <person name="Ottonello S."/>
            <person name="Baldrian P."/>
            <person name="Spatafora J.W."/>
            <person name="Henrissat B."/>
            <person name="Nagy L.G."/>
            <person name="Aury J.M."/>
            <person name="Wincker P."/>
            <person name="Grigoriev I.V."/>
            <person name="Bonfante P."/>
            <person name="Martin F.M."/>
        </authorList>
    </citation>
    <scope>NUCLEOTIDE SEQUENCE [LARGE SCALE GENOMIC DNA]</scope>
    <source>
        <strain evidence="1 2">CCBAS932</strain>
    </source>
</reference>
<evidence type="ECO:0000313" key="1">
    <source>
        <dbReference type="EMBL" id="RPB14816.1"/>
    </source>
</evidence>
<name>A0A3N4KW85_9PEZI</name>
<dbReference type="EMBL" id="ML119116">
    <property type="protein sequence ID" value="RPB14816.1"/>
    <property type="molecule type" value="Genomic_DNA"/>
</dbReference>
<dbReference type="InParanoid" id="A0A3N4KW85"/>
<proteinExistence type="predicted"/>
<evidence type="ECO:0000313" key="2">
    <source>
        <dbReference type="Proteomes" id="UP000277580"/>
    </source>
</evidence>
<sequence>MRTVPLRWARPLRMMGIYASTLALAFSVFQNFSIAKSLASFSHCSPSVSSPTLLRTSSSLSLLLQILPLYQLTPSLPFVMQPFQLIGHFSPAGRSGKTGGKTIKKPRYIYCYNIDKMEKFSGRLYTPLVLLSPSRVQETTHACSVVLSRPSHDITRLDPSPFP</sequence>
<protein>
    <submittedName>
        <fullName evidence="1">Uncharacterized protein</fullName>
    </submittedName>
</protein>
<gene>
    <name evidence="1" type="ORF">P167DRAFT_45463</name>
</gene>
<keyword evidence="2" id="KW-1185">Reference proteome</keyword>
<dbReference type="AlphaFoldDB" id="A0A3N4KW85"/>
<dbReference type="Proteomes" id="UP000277580">
    <property type="component" value="Unassembled WGS sequence"/>
</dbReference>
<accession>A0A3N4KW85</accession>
<organism evidence="1 2">
    <name type="scientific">Morchella conica CCBAS932</name>
    <dbReference type="NCBI Taxonomy" id="1392247"/>
    <lineage>
        <taxon>Eukaryota</taxon>
        <taxon>Fungi</taxon>
        <taxon>Dikarya</taxon>
        <taxon>Ascomycota</taxon>
        <taxon>Pezizomycotina</taxon>
        <taxon>Pezizomycetes</taxon>
        <taxon>Pezizales</taxon>
        <taxon>Morchellaceae</taxon>
        <taxon>Morchella</taxon>
    </lineage>
</organism>